<evidence type="ECO:0000256" key="4">
    <source>
        <dbReference type="ARBA" id="ARBA00022989"/>
    </source>
</evidence>
<evidence type="ECO:0000256" key="3">
    <source>
        <dbReference type="ARBA" id="ARBA00022692"/>
    </source>
</evidence>
<comment type="subcellular location">
    <subcellularLocation>
        <location evidence="1">Cell membrane</location>
        <topology evidence="1">Multi-pass membrane protein</topology>
    </subcellularLocation>
</comment>
<dbReference type="InterPro" id="IPR010432">
    <property type="entry name" value="RDD"/>
</dbReference>
<proteinExistence type="predicted"/>
<dbReference type="Pfam" id="PF06271">
    <property type="entry name" value="RDD"/>
    <property type="match status" value="1"/>
</dbReference>
<evidence type="ECO:0000256" key="1">
    <source>
        <dbReference type="ARBA" id="ARBA00004651"/>
    </source>
</evidence>
<protein>
    <submittedName>
        <fullName evidence="8">RDD family protein</fullName>
    </submittedName>
</protein>
<name>A0ABW5V6G4_9BACI</name>
<evidence type="ECO:0000313" key="9">
    <source>
        <dbReference type="Proteomes" id="UP001597502"/>
    </source>
</evidence>
<feature type="transmembrane region" description="Helical" evidence="6">
    <location>
        <begin position="26"/>
        <end position="45"/>
    </location>
</feature>
<feature type="transmembrane region" description="Helical" evidence="6">
    <location>
        <begin position="117"/>
        <end position="135"/>
    </location>
</feature>
<dbReference type="RefSeq" id="WP_382394360.1">
    <property type="nucleotide sequence ID" value="NZ_JBHUNA010000024.1"/>
</dbReference>
<organism evidence="8 9">
    <name type="scientific">Lentibacillus juripiscarius</name>
    <dbReference type="NCBI Taxonomy" id="257446"/>
    <lineage>
        <taxon>Bacteria</taxon>
        <taxon>Bacillati</taxon>
        <taxon>Bacillota</taxon>
        <taxon>Bacilli</taxon>
        <taxon>Bacillales</taxon>
        <taxon>Bacillaceae</taxon>
        <taxon>Lentibacillus</taxon>
    </lineage>
</organism>
<evidence type="ECO:0000256" key="5">
    <source>
        <dbReference type="ARBA" id="ARBA00023136"/>
    </source>
</evidence>
<feature type="domain" description="RDD" evidence="7">
    <location>
        <begin position="19"/>
        <end position="146"/>
    </location>
</feature>
<dbReference type="InterPro" id="IPR051791">
    <property type="entry name" value="Pra-immunoreactive"/>
</dbReference>
<sequence length="154" mass="18050">MSENQEITTEIASGDHHSYAGFWMRFWAYLADLLIVFSLNGILLSPFKFIGGGEMDVGFWTVIGIAGAIVFYLYFLLMTKYYGKTLGKMIFGLRVVREDQEPLKWSDLLIREVIGRFIYRVFWFMSLFYLFVAFTEQKQGIHDMFADTRVVFDR</sequence>
<feature type="transmembrane region" description="Helical" evidence="6">
    <location>
        <begin position="57"/>
        <end position="77"/>
    </location>
</feature>
<keyword evidence="9" id="KW-1185">Reference proteome</keyword>
<keyword evidence="5 6" id="KW-0472">Membrane</keyword>
<dbReference type="EMBL" id="JBHUNA010000024">
    <property type="protein sequence ID" value="MFD2761652.1"/>
    <property type="molecule type" value="Genomic_DNA"/>
</dbReference>
<dbReference type="PANTHER" id="PTHR36115:SF9">
    <property type="entry name" value="LMO1584 PROTEIN"/>
    <property type="match status" value="1"/>
</dbReference>
<keyword evidence="3 6" id="KW-0812">Transmembrane</keyword>
<evidence type="ECO:0000259" key="7">
    <source>
        <dbReference type="Pfam" id="PF06271"/>
    </source>
</evidence>
<gene>
    <name evidence="8" type="ORF">ACFSUO_11880</name>
</gene>
<evidence type="ECO:0000256" key="6">
    <source>
        <dbReference type="SAM" id="Phobius"/>
    </source>
</evidence>
<accession>A0ABW5V6G4</accession>
<evidence type="ECO:0000313" key="8">
    <source>
        <dbReference type="EMBL" id="MFD2761652.1"/>
    </source>
</evidence>
<keyword evidence="2" id="KW-1003">Cell membrane</keyword>
<comment type="caution">
    <text evidence="8">The sequence shown here is derived from an EMBL/GenBank/DDBJ whole genome shotgun (WGS) entry which is preliminary data.</text>
</comment>
<evidence type="ECO:0000256" key="2">
    <source>
        <dbReference type="ARBA" id="ARBA00022475"/>
    </source>
</evidence>
<dbReference type="Proteomes" id="UP001597502">
    <property type="component" value="Unassembled WGS sequence"/>
</dbReference>
<dbReference type="PANTHER" id="PTHR36115">
    <property type="entry name" value="PROLINE-RICH ANTIGEN HOMOLOG-RELATED"/>
    <property type="match status" value="1"/>
</dbReference>
<keyword evidence="4 6" id="KW-1133">Transmembrane helix</keyword>
<reference evidence="9" key="1">
    <citation type="journal article" date="2019" name="Int. J. Syst. Evol. Microbiol.">
        <title>The Global Catalogue of Microorganisms (GCM) 10K type strain sequencing project: providing services to taxonomists for standard genome sequencing and annotation.</title>
        <authorList>
            <consortium name="The Broad Institute Genomics Platform"/>
            <consortium name="The Broad Institute Genome Sequencing Center for Infectious Disease"/>
            <person name="Wu L."/>
            <person name="Ma J."/>
        </authorList>
    </citation>
    <scope>NUCLEOTIDE SEQUENCE [LARGE SCALE GENOMIC DNA]</scope>
    <source>
        <strain evidence="9">TISTR 1535</strain>
    </source>
</reference>